<accession>A0A2K2CSG6</accession>
<evidence type="ECO:0000313" key="4">
    <source>
        <dbReference type="Proteomes" id="UP000008810"/>
    </source>
</evidence>
<evidence type="ECO:0000313" key="3">
    <source>
        <dbReference type="EnsemblPlants" id="PNT64981"/>
    </source>
</evidence>
<name>A0A2K2CSG6_BRADI</name>
<reference evidence="2 3" key="1">
    <citation type="journal article" date="2010" name="Nature">
        <title>Genome sequencing and analysis of the model grass Brachypodium distachyon.</title>
        <authorList>
            <consortium name="International Brachypodium Initiative"/>
        </authorList>
    </citation>
    <scope>NUCLEOTIDE SEQUENCE [LARGE SCALE GENOMIC DNA]</scope>
    <source>
        <strain evidence="2 3">Bd21</strain>
    </source>
</reference>
<dbReference type="InParanoid" id="A0A2K2CSG6"/>
<feature type="region of interest" description="Disordered" evidence="1">
    <location>
        <begin position="48"/>
        <end position="71"/>
    </location>
</feature>
<sequence>MLGSPGRSSPSRKLRSCRPAPIPAAAVPGAAILTGRRALHRRYRASLPHPAPALRPAPSDHRTPAPLPQLAPACALPRRAPVACSGPRPAPSCP</sequence>
<dbReference type="AlphaFoldDB" id="A0A2K2CSG6"/>
<proteinExistence type="predicted"/>
<reference evidence="3" key="3">
    <citation type="submission" date="2018-08" db="UniProtKB">
        <authorList>
            <consortium name="EnsemblPlants"/>
        </authorList>
    </citation>
    <scope>IDENTIFICATION</scope>
    <source>
        <strain evidence="3">cv. Bd21</strain>
    </source>
</reference>
<dbReference type="EMBL" id="CM000883">
    <property type="protein sequence ID" value="PNT64981.1"/>
    <property type="molecule type" value="Genomic_DNA"/>
</dbReference>
<reference evidence="2" key="2">
    <citation type="submission" date="2017-06" db="EMBL/GenBank/DDBJ databases">
        <title>WGS assembly of Brachypodium distachyon.</title>
        <authorList>
            <consortium name="The International Brachypodium Initiative"/>
            <person name="Lucas S."/>
            <person name="Harmon-Smith M."/>
            <person name="Lail K."/>
            <person name="Tice H."/>
            <person name="Grimwood J."/>
            <person name="Bruce D."/>
            <person name="Barry K."/>
            <person name="Shu S."/>
            <person name="Lindquist E."/>
            <person name="Wang M."/>
            <person name="Pitluck S."/>
            <person name="Vogel J.P."/>
            <person name="Garvin D.F."/>
            <person name="Mockler T.C."/>
            <person name="Schmutz J."/>
            <person name="Rokhsar D."/>
            <person name="Bevan M.W."/>
        </authorList>
    </citation>
    <scope>NUCLEOTIDE SEQUENCE</scope>
    <source>
        <strain evidence="2">Bd21</strain>
    </source>
</reference>
<organism evidence="2">
    <name type="scientific">Brachypodium distachyon</name>
    <name type="common">Purple false brome</name>
    <name type="synonym">Trachynia distachya</name>
    <dbReference type="NCBI Taxonomy" id="15368"/>
    <lineage>
        <taxon>Eukaryota</taxon>
        <taxon>Viridiplantae</taxon>
        <taxon>Streptophyta</taxon>
        <taxon>Embryophyta</taxon>
        <taxon>Tracheophyta</taxon>
        <taxon>Spermatophyta</taxon>
        <taxon>Magnoliopsida</taxon>
        <taxon>Liliopsida</taxon>
        <taxon>Poales</taxon>
        <taxon>Poaceae</taxon>
        <taxon>BOP clade</taxon>
        <taxon>Pooideae</taxon>
        <taxon>Stipodae</taxon>
        <taxon>Brachypodieae</taxon>
        <taxon>Brachypodium</taxon>
    </lineage>
</organism>
<evidence type="ECO:0000256" key="1">
    <source>
        <dbReference type="SAM" id="MobiDB-lite"/>
    </source>
</evidence>
<dbReference type="EnsemblPlants" id="PNT64981">
    <property type="protein sequence ID" value="PNT64981"/>
    <property type="gene ID" value="BRADI_4g35435v3"/>
</dbReference>
<keyword evidence="4" id="KW-1185">Reference proteome</keyword>
<evidence type="ECO:0000313" key="2">
    <source>
        <dbReference type="EMBL" id="PNT64981.1"/>
    </source>
</evidence>
<feature type="region of interest" description="Disordered" evidence="1">
    <location>
        <begin position="1"/>
        <end position="20"/>
    </location>
</feature>
<protein>
    <submittedName>
        <fullName evidence="2 3">Uncharacterized protein</fullName>
    </submittedName>
</protein>
<dbReference type="Proteomes" id="UP000008810">
    <property type="component" value="Chromosome 4"/>
</dbReference>
<gene>
    <name evidence="2" type="ORF">BRADI_4g35435v3</name>
</gene>
<dbReference type="Gramene" id="PNT64981">
    <property type="protein sequence ID" value="PNT64981"/>
    <property type="gene ID" value="BRADI_4g35435v3"/>
</dbReference>